<accession>A0A1B4G145</accession>
<feature type="domain" description="YqaJ viral recombinase" evidence="1">
    <location>
        <begin position="15"/>
        <end position="170"/>
    </location>
</feature>
<gene>
    <name evidence="2" type="ORF">WS71_20105</name>
</gene>
<dbReference type="InterPro" id="IPR011335">
    <property type="entry name" value="Restrct_endonuc-II-like"/>
</dbReference>
<reference evidence="2 3" key="1">
    <citation type="submission" date="2015-12" db="EMBL/GenBank/DDBJ databases">
        <title>Diversity of Burkholderia near neighbor genomes.</title>
        <authorList>
            <person name="Sahl J."/>
            <person name="Wagner D."/>
            <person name="Keim P."/>
        </authorList>
    </citation>
    <scope>NUCLEOTIDE SEQUENCE [LARGE SCALE GENOMIC DNA]</scope>
    <source>
        <strain evidence="2 3">BDU8</strain>
    </source>
</reference>
<dbReference type="InterPro" id="IPR019080">
    <property type="entry name" value="YqaJ_viral_recombinase"/>
</dbReference>
<dbReference type="Pfam" id="PF09588">
    <property type="entry name" value="YqaJ"/>
    <property type="match status" value="1"/>
</dbReference>
<evidence type="ECO:0000313" key="2">
    <source>
        <dbReference type="EMBL" id="AOJ09624.1"/>
    </source>
</evidence>
<organism evidence="2 3">
    <name type="scientific">Burkholderia mayonis</name>
    <dbReference type="NCBI Taxonomy" id="1385591"/>
    <lineage>
        <taxon>Bacteria</taxon>
        <taxon>Pseudomonadati</taxon>
        <taxon>Pseudomonadota</taxon>
        <taxon>Betaproteobacteria</taxon>
        <taxon>Burkholderiales</taxon>
        <taxon>Burkholderiaceae</taxon>
        <taxon>Burkholderia</taxon>
        <taxon>pseudomallei group</taxon>
    </lineage>
</organism>
<dbReference type="AlphaFoldDB" id="A0A1B4G145"/>
<evidence type="ECO:0000259" key="1">
    <source>
        <dbReference type="Pfam" id="PF09588"/>
    </source>
</evidence>
<protein>
    <recommendedName>
        <fullName evidence="1">YqaJ viral recombinase domain-containing protein</fullName>
    </recommendedName>
</protein>
<dbReference type="InterPro" id="IPR011604">
    <property type="entry name" value="PDDEXK-like_dom_sf"/>
</dbReference>
<name>A0A1B4G145_9BURK</name>
<dbReference type="SUPFAM" id="SSF52980">
    <property type="entry name" value="Restriction endonuclease-like"/>
    <property type="match status" value="1"/>
</dbReference>
<dbReference type="EMBL" id="CP013389">
    <property type="protein sequence ID" value="AOJ09624.1"/>
    <property type="molecule type" value="Genomic_DNA"/>
</dbReference>
<proteinExistence type="predicted"/>
<evidence type="ECO:0000313" key="3">
    <source>
        <dbReference type="Proteomes" id="UP000067711"/>
    </source>
</evidence>
<dbReference type="Proteomes" id="UP000067711">
    <property type="component" value="Chromosome 1"/>
</dbReference>
<sequence length="343" mass="38263">MKMIRETLTFNSEHEWLAMRAKDLTSTEAAALFDASPYLTEFELHQIKTGRLTKDFEENERMKWGSRLESAIAAGIAEDYGLIVEPFKVYARIPSLRMGSSFDFKIIGLVPGHPDNEARAMFERHGPGIMEVKNVDGLQFRRTWIDDGDFIEAPPHIEFQVQHQLEVADLEWSLIAPLVGGNTPKPVIRERDGEVGAMIVERVANFWARVNAGVAPEPNYTKDADTISKLYLENDGSTLDLTDNPRVFELCRNYKTAGADEKAAGERKKAAKAELLTIIEAAKTVRAAGFGISAGTNRETFKAYDRDAQERVTITISKIPAAHIEATVPPFRNVRITEKKAAA</sequence>
<dbReference type="Gene3D" id="3.90.320.10">
    <property type="match status" value="1"/>
</dbReference>